<comment type="caution">
    <text evidence="2">The sequence shown here is derived from an EMBL/GenBank/DDBJ whole genome shotgun (WGS) entry which is preliminary data.</text>
</comment>
<evidence type="ECO:0000313" key="2">
    <source>
        <dbReference type="EMBL" id="MFD2564527.1"/>
    </source>
</evidence>
<feature type="domain" description="NodB homology" evidence="1">
    <location>
        <begin position="19"/>
        <end position="278"/>
    </location>
</feature>
<dbReference type="InterPro" id="IPR022560">
    <property type="entry name" value="DUF3473"/>
</dbReference>
<dbReference type="InterPro" id="IPR045235">
    <property type="entry name" value="PuuE_HpPgdA-like"/>
</dbReference>
<evidence type="ECO:0000313" key="3">
    <source>
        <dbReference type="Proteomes" id="UP001597319"/>
    </source>
</evidence>
<dbReference type="InterPro" id="IPR011330">
    <property type="entry name" value="Glyco_hydro/deAcase_b/a-brl"/>
</dbReference>
<proteinExistence type="predicted"/>
<dbReference type="Proteomes" id="UP001597319">
    <property type="component" value="Unassembled WGS sequence"/>
</dbReference>
<dbReference type="EMBL" id="JBHULE010000019">
    <property type="protein sequence ID" value="MFD2564527.1"/>
    <property type="molecule type" value="Genomic_DNA"/>
</dbReference>
<evidence type="ECO:0000259" key="1">
    <source>
        <dbReference type="PROSITE" id="PS51677"/>
    </source>
</evidence>
<protein>
    <submittedName>
        <fullName evidence="2">Polysaccharide deacetylase family protein</fullName>
    </submittedName>
</protein>
<dbReference type="RefSeq" id="WP_378294353.1">
    <property type="nucleotide sequence ID" value="NZ_JBHULE010000019.1"/>
</dbReference>
<dbReference type="PANTHER" id="PTHR47561">
    <property type="entry name" value="POLYSACCHARIDE DEACETYLASE FAMILY PROTEIN (AFU_ORTHOLOGUE AFUA_6G05030)"/>
    <property type="match status" value="1"/>
</dbReference>
<dbReference type="Pfam" id="PF11959">
    <property type="entry name" value="DUF3473"/>
    <property type="match status" value="1"/>
</dbReference>
<dbReference type="Gene3D" id="3.20.20.370">
    <property type="entry name" value="Glycoside hydrolase/deacetylase"/>
    <property type="match status" value="1"/>
</dbReference>
<organism evidence="2 3">
    <name type="scientific">Aquimarina rubra</name>
    <dbReference type="NCBI Taxonomy" id="1920033"/>
    <lineage>
        <taxon>Bacteria</taxon>
        <taxon>Pseudomonadati</taxon>
        <taxon>Bacteroidota</taxon>
        <taxon>Flavobacteriia</taxon>
        <taxon>Flavobacteriales</taxon>
        <taxon>Flavobacteriaceae</taxon>
        <taxon>Aquimarina</taxon>
    </lineage>
</organism>
<gene>
    <name evidence="2" type="ORF">ACFSR1_17730</name>
</gene>
<sequence length="278" mass="32474">MKNNLFLFSIDLEDVRFGIKNGLQYKASVEALVEAYLTFLNQYKAKATFFTVGNIPKHYPDLIKMIVDEGHEIACHSNQHIPVTNQTESEFRDDVFRNVENLLKAGANEVIGYRAPIFSITKETSWAYDVLADMNFVYSSSILPAKNPLYGWENFGEKPKKMGEDLWEIPMSLRKSSFFKVPFSGGVYFRFLPFFMIKKSFSQHFKEGRAVTSYFHPYDIDTDQERFMHPGIDNNRIYNQLLYCNRKGVFPRLHKIMDVFQPKIITYKSFVELLEKND</sequence>
<accession>A0ABW5LJG0</accession>
<keyword evidence="3" id="KW-1185">Reference proteome</keyword>
<name>A0ABW5LJG0_9FLAO</name>
<dbReference type="SUPFAM" id="SSF88713">
    <property type="entry name" value="Glycoside hydrolase/deacetylase"/>
    <property type="match status" value="1"/>
</dbReference>
<reference evidence="3" key="1">
    <citation type="journal article" date="2019" name="Int. J. Syst. Evol. Microbiol.">
        <title>The Global Catalogue of Microorganisms (GCM) 10K type strain sequencing project: providing services to taxonomists for standard genome sequencing and annotation.</title>
        <authorList>
            <consortium name="The Broad Institute Genomics Platform"/>
            <consortium name="The Broad Institute Genome Sequencing Center for Infectious Disease"/>
            <person name="Wu L."/>
            <person name="Ma J."/>
        </authorList>
    </citation>
    <scope>NUCLEOTIDE SEQUENCE [LARGE SCALE GENOMIC DNA]</scope>
    <source>
        <strain evidence="3">KCTC 52274</strain>
    </source>
</reference>
<dbReference type="PROSITE" id="PS51677">
    <property type="entry name" value="NODB"/>
    <property type="match status" value="1"/>
</dbReference>
<dbReference type="CDD" id="cd10941">
    <property type="entry name" value="CE4_PuuE_HpPgdA_like_2"/>
    <property type="match status" value="1"/>
</dbReference>
<dbReference type="PANTHER" id="PTHR47561:SF1">
    <property type="entry name" value="POLYSACCHARIDE DEACETYLASE FAMILY PROTEIN (AFU_ORTHOLOGUE AFUA_6G05030)"/>
    <property type="match status" value="1"/>
</dbReference>
<dbReference type="InterPro" id="IPR002509">
    <property type="entry name" value="NODB_dom"/>
</dbReference>
<dbReference type="Pfam" id="PF01522">
    <property type="entry name" value="Polysacc_deac_1"/>
    <property type="match status" value="1"/>
</dbReference>